<dbReference type="OrthoDB" id="6199135at2"/>
<dbReference type="EMBL" id="ABOX02000047">
    <property type="protein sequence ID" value="EEF58255.1"/>
    <property type="molecule type" value="Genomic_DNA"/>
</dbReference>
<keyword evidence="1" id="KW-0472">Membrane</keyword>
<accession>B9XPM7</accession>
<keyword evidence="1" id="KW-1133">Transmembrane helix</keyword>
<comment type="caution">
    <text evidence="2">The sequence shown here is derived from an EMBL/GenBank/DDBJ whole genome shotgun (WGS) entry which is preliminary data.</text>
</comment>
<organism evidence="2 3">
    <name type="scientific">Pedosphaera parvula (strain Ellin514)</name>
    <dbReference type="NCBI Taxonomy" id="320771"/>
    <lineage>
        <taxon>Bacteria</taxon>
        <taxon>Pseudomonadati</taxon>
        <taxon>Verrucomicrobiota</taxon>
        <taxon>Pedosphaerae</taxon>
        <taxon>Pedosphaerales</taxon>
        <taxon>Pedosphaeraceae</taxon>
        <taxon>Pedosphaera</taxon>
    </lineage>
</organism>
<name>B9XPM7_PEDPL</name>
<feature type="transmembrane region" description="Helical" evidence="1">
    <location>
        <begin position="139"/>
        <end position="162"/>
    </location>
</feature>
<reference evidence="2 3" key="1">
    <citation type="journal article" date="2011" name="J. Bacteriol.">
        <title>Genome sequence of 'Pedosphaera parvula' Ellin514, an aerobic Verrucomicrobial isolate from pasture soil.</title>
        <authorList>
            <person name="Kant R."/>
            <person name="van Passel M.W."/>
            <person name="Sangwan P."/>
            <person name="Palva A."/>
            <person name="Lucas S."/>
            <person name="Copeland A."/>
            <person name="Lapidus A."/>
            <person name="Glavina Del Rio T."/>
            <person name="Dalin E."/>
            <person name="Tice H."/>
            <person name="Bruce D."/>
            <person name="Goodwin L."/>
            <person name="Pitluck S."/>
            <person name="Chertkov O."/>
            <person name="Larimer F.W."/>
            <person name="Land M.L."/>
            <person name="Hauser L."/>
            <person name="Brettin T.S."/>
            <person name="Detter J.C."/>
            <person name="Han S."/>
            <person name="de Vos W.M."/>
            <person name="Janssen P.H."/>
            <person name="Smidt H."/>
        </authorList>
    </citation>
    <scope>NUCLEOTIDE SEQUENCE [LARGE SCALE GENOMIC DNA]</scope>
    <source>
        <strain evidence="2 3">Ellin514</strain>
    </source>
</reference>
<dbReference type="Proteomes" id="UP000003688">
    <property type="component" value="Unassembled WGS sequence"/>
</dbReference>
<dbReference type="AlphaFoldDB" id="B9XPM7"/>
<protein>
    <submittedName>
        <fullName evidence="2">Uncharacterized protein</fullName>
    </submittedName>
</protein>
<evidence type="ECO:0000313" key="3">
    <source>
        <dbReference type="Proteomes" id="UP000003688"/>
    </source>
</evidence>
<proteinExistence type="predicted"/>
<feature type="transmembrane region" description="Helical" evidence="1">
    <location>
        <begin position="93"/>
        <end position="112"/>
    </location>
</feature>
<gene>
    <name evidence="2" type="ORF">Cflav_PD1455</name>
</gene>
<evidence type="ECO:0000256" key="1">
    <source>
        <dbReference type="SAM" id="Phobius"/>
    </source>
</evidence>
<keyword evidence="3" id="KW-1185">Reference proteome</keyword>
<dbReference type="RefSeq" id="WP_007417763.1">
    <property type="nucleotide sequence ID" value="NZ_ABOX02000047.1"/>
</dbReference>
<sequence length="169" mass="18628">MEFLKIVLTCILAAVGYGVIHDQFTARVCVEYFTVGHPPLLNTNSPTLLGLFWGVVATWWVGLLLGVPLAMAARLGKKPKLTAQQIVSPLFRLLGFMGCLALTAGLMGYVLAMRGSIQLPDFLAEVIPPSHHMGFVADWWAHFASYFAAFIGGIILIFLNWFRRSESSE</sequence>
<dbReference type="STRING" id="320771.Cflav_PD1455"/>
<keyword evidence="1" id="KW-0812">Transmembrane</keyword>
<feature type="transmembrane region" description="Helical" evidence="1">
    <location>
        <begin position="49"/>
        <end position="72"/>
    </location>
</feature>
<evidence type="ECO:0000313" key="2">
    <source>
        <dbReference type="EMBL" id="EEF58255.1"/>
    </source>
</evidence>